<keyword evidence="17" id="KW-1185">Reference proteome</keyword>
<feature type="transmembrane region" description="Helical" evidence="12">
    <location>
        <begin position="336"/>
        <end position="356"/>
    </location>
</feature>
<name>A0ABW3ECP4_9LACO</name>
<dbReference type="Pfam" id="PF00367">
    <property type="entry name" value="PTS_EIIB"/>
    <property type="match status" value="1"/>
</dbReference>
<evidence type="ECO:0000256" key="7">
    <source>
        <dbReference type="ARBA" id="ARBA00022692"/>
    </source>
</evidence>
<feature type="transmembrane region" description="Helical" evidence="12">
    <location>
        <begin position="438"/>
        <end position="460"/>
    </location>
</feature>
<evidence type="ECO:0000259" key="14">
    <source>
        <dbReference type="PROSITE" id="PS51098"/>
    </source>
</evidence>
<evidence type="ECO:0000259" key="13">
    <source>
        <dbReference type="PROSITE" id="PS51093"/>
    </source>
</evidence>
<evidence type="ECO:0000256" key="1">
    <source>
        <dbReference type="ARBA" id="ARBA00004651"/>
    </source>
</evidence>
<dbReference type="GO" id="GO:0016740">
    <property type="term" value="F:transferase activity"/>
    <property type="evidence" value="ECO:0007669"/>
    <property type="project" value="UniProtKB-KW"/>
</dbReference>
<dbReference type="PANTHER" id="PTHR30175:SF1">
    <property type="entry name" value="PTS SYSTEM ARBUTIN-, CELLOBIOSE-, AND SALICIN-SPECIFIC EIIBC COMPONENT-RELATED"/>
    <property type="match status" value="1"/>
</dbReference>
<organism evidence="16 17">
    <name type="scientific">Loigolactobacillus binensis</name>
    <dbReference type="NCBI Taxonomy" id="2559922"/>
    <lineage>
        <taxon>Bacteria</taxon>
        <taxon>Bacillati</taxon>
        <taxon>Bacillota</taxon>
        <taxon>Bacilli</taxon>
        <taxon>Lactobacillales</taxon>
        <taxon>Lactobacillaceae</taxon>
        <taxon>Loigolactobacillus</taxon>
    </lineage>
</organism>
<keyword evidence="2" id="KW-0813">Transport</keyword>
<dbReference type="NCBIfam" id="TIGR01995">
    <property type="entry name" value="PTS-II-ABC-beta"/>
    <property type="match status" value="1"/>
</dbReference>
<dbReference type="EC" id="2.7.1.-" evidence="16"/>
<sequence>MAYEELSKAIIAGVGGRDNISSVVNCTTRLRFKLKNEQKASDDVLKNTAGVLTVVKSGGQYQVVIGNHVADVYATLVKMAGLDNQVEAPEDQREMSLLDRFIDLISGIFAPILGPLCAAGMIKGFVAMALSFGWLTAESGTYKILYAIGDGFFYFLPIILGIAAAKKFKVDTFIGVAIGAALCYPEIVALTSSDSVLYTLFSGTFFEAPIHVTFLGIPVIMMNYTSSVIPIILAVWFAAKVQTWAKRIIPDVVKTFLVPFTILLITIPATFLVIGPIATWLSDAVSAACVALYSFSPVIAGLIVGATWQLLVMFGLHWGLVAVAIANVGSQGFDTILILSLAASFAQIGVVLAMIFQTKDPKTRSLGIPAFISGIFGVTEPAIYGLTLPRKRPFILSCIAAAIGGGLIGLAGTRLWLMAGMGIFSIPGAIGENGVDGTVYGLIAAMAVAMVLGLGLQLLFGRKSVDNAETVTVAPVNDGAVLAAVTTQAPAAVVDPEVTYHPATKLNSPLSGTILPLKELTDEAFASGALGQGVAVDPSDGLVVAPAAGTIGLVFPTGHAIGLNTVDDVELLIHIGMDTVQLDGQYFETLVKRGEQVAAGQPLVKFDIAAIRAAGYEVITPIIVTNAKYYHEVKVVAAGQITRDQPLLELN</sequence>
<evidence type="ECO:0000259" key="15">
    <source>
        <dbReference type="PROSITE" id="PS51103"/>
    </source>
</evidence>
<keyword evidence="6" id="KW-0598">Phosphotransferase system</keyword>
<evidence type="ECO:0000256" key="5">
    <source>
        <dbReference type="ARBA" id="ARBA00022679"/>
    </source>
</evidence>
<proteinExistence type="predicted"/>
<feature type="domain" description="PTS EIIA type-1" evidence="13">
    <location>
        <begin position="522"/>
        <end position="626"/>
    </location>
</feature>
<evidence type="ECO:0000313" key="16">
    <source>
        <dbReference type="EMBL" id="MFD0898023.1"/>
    </source>
</evidence>
<feature type="transmembrane region" description="Helical" evidence="12">
    <location>
        <begin position="144"/>
        <end position="165"/>
    </location>
</feature>
<dbReference type="InterPro" id="IPR001996">
    <property type="entry name" value="PTS_IIB_1"/>
</dbReference>
<dbReference type="Proteomes" id="UP001597104">
    <property type="component" value="Unassembled WGS sequence"/>
</dbReference>
<dbReference type="SUPFAM" id="SSF55604">
    <property type="entry name" value="Glucose permease domain IIB"/>
    <property type="match status" value="1"/>
</dbReference>
<dbReference type="PROSITE" id="PS51093">
    <property type="entry name" value="PTS_EIIA_TYPE_1"/>
    <property type="match status" value="1"/>
</dbReference>
<evidence type="ECO:0000256" key="12">
    <source>
        <dbReference type="SAM" id="Phobius"/>
    </source>
</evidence>
<keyword evidence="7 12" id="KW-0812">Transmembrane</keyword>
<dbReference type="Pfam" id="PF02378">
    <property type="entry name" value="PTS_EIIC"/>
    <property type="match status" value="1"/>
</dbReference>
<dbReference type="InterPro" id="IPR036878">
    <property type="entry name" value="Glu_permease_IIB"/>
</dbReference>
<keyword evidence="9 12" id="KW-1133">Transmembrane helix</keyword>
<dbReference type="InterPro" id="IPR050558">
    <property type="entry name" value="PTS_Sugar-Specific_Components"/>
</dbReference>
<dbReference type="InterPro" id="IPR018113">
    <property type="entry name" value="PTrfase_EIIB_Cys"/>
</dbReference>
<feature type="transmembrane region" description="Helical" evidence="12">
    <location>
        <begin position="172"/>
        <end position="190"/>
    </location>
</feature>
<dbReference type="InterPro" id="IPR003352">
    <property type="entry name" value="PTS_EIIC"/>
</dbReference>
<dbReference type="CDD" id="cd00212">
    <property type="entry name" value="PTS_IIB_glc"/>
    <property type="match status" value="1"/>
</dbReference>
<evidence type="ECO:0000313" key="17">
    <source>
        <dbReference type="Proteomes" id="UP001597104"/>
    </source>
</evidence>
<dbReference type="SUPFAM" id="SSF51261">
    <property type="entry name" value="Duplicated hybrid motif"/>
    <property type="match status" value="1"/>
</dbReference>
<dbReference type="InterPro" id="IPR011055">
    <property type="entry name" value="Dup_hybrid_motif"/>
</dbReference>
<evidence type="ECO:0000256" key="6">
    <source>
        <dbReference type="ARBA" id="ARBA00022683"/>
    </source>
</evidence>
<comment type="subcellular location">
    <subcellularLocation>
        <location evidence="1">Cell membrane</location>
        <topology evidence="1">Multi-pass membrane protein</topology>
    </subcellularLocation>
</comment>
<evidence type="ECO:0000256" key="11">
    <source>
        <dbReference type="PROSITE-ProRule" id="PRU00421"/>
    </source>
</evidence>
<keyword evidence="8" id="KW-0418">Kinase</keyword>
<dbReference type="PROSITE" id="PS51103">
    <property type="entry name" value="PTS_EIIC_TYPE_1"/>
    <property type="match status" value="1"/>
</dbReference>
<feature type="transmembrane region" description="Helical" evidence="12">
    <location>
        <begin position="101"/>
        <end position="132"/>
    </location>
</feature>
<reference evidence="17" key="1">
    <citation type="journal article" date="2019" name="Int. J. Syst. Evol. Microbiol.">
        <title>The Global Catalogue of Microorganisms (GCM) 10K type strain sequencing project: providing services to taxonomists for standard genome sequencing and annotation.</title>
        <authorList>
            <consortium name="The Broad Institute Genomics Platform"/>
            <consortium name="The Broad Institute Genome Sequencing Center for Infectious Disease"/>
            <person name="Wu L."/>
            <person name="Ma J."/>
        </authorList>
    </citation>
    <scope>NUCLEOTIDE SEQUENCE [LARGE SCALE GENOMIC DNA]</scope>
    <source>
        <strain evidence="17">CCM 8925</strain>
    </source>
</reference>
<feature type="transmembrane region" description="Helical" evidence="12">
    <location>
        <begin position="368"/>
        <end position="388"/>
    </location>
</feature>
<dbReference type="PANTHER" id="PTHR30175">
    <property type="entry name" value="PHOSPHOTRANSFERASE SYSTEM TRANSPORT PROTEIN"/>
    <property type="match status" value="1"/>
</dbReference>
<dbReference type="InterPro" id="IPR013013">
    <property type="entry name" value="PTS_EIIC_1"/>
</dbReference>
<dbReference type="Pfam" id="PF00358">
    <property type="entry name" value="PTS_EIIA_1"/>
    <property type="match status" value="1"/>
</dbReference>
<evidence type="ECO:0000256" key="8">
    <source>
        <dbReference type="ARBA" id="ARBA00022777"/>
    </source>
</evidence>
<dbReference type="EMBL" id="JBHTIO010000044">
    <property type="protein sequence ID" value="MFD0898023.1"/>
    <property type="molecule type" value="Genomic_DNA"/>
</dbReference>
<evidence type="ECO:0000256" key="3">
    <source>
        <dbReference type="ARBA" id="ARBA00022475"/>
    </source>
</evidence>
<feature type="domain" description="PTS EIIB type-1" evidence="14">
    <location>
        <begin position="4"/>
        <end position="86"/>
    </location>
</feature>
<dbReference type="RefSeq" id="WP_137636509.1">
    <property type="nucleotide sequence ID" value="NZ_BJDN01000001.1"/>
</dbReference>
<feature type="domain" description="PTS EIIC type-1" evidence="15">
    <location>
        <begin position="103"/>
        <end position="472"/>
    </location>
</feature>
<evidence type="ECO:0000256" key="4">
    <source>
        <dbReference type="ARBA" id="ARBA00022597"/>
    </source>
</evidence>
<dbReference type="InterPro" id="IPR001127">
    <property type="entry name" value="PTS_EIIA_1_perm"/>
</dbReference>
<feature type="transmembrane region" description="Helical" evidence="12">
    <location>
        <begin position="394"/>
        <end position="417"/>
    </location>
</feature>
<dbReference type="NCBIfam" id="TIGR00830">
    <property type="entry name" value="PTBA"/>
    <property type="match status" value="1"/>
</dbReference>
<feature type="active site" description="Phosphocysteine intermediate; for EIIB activity" evidence="11">
    <location>
        <position position="26"/>
    </location>
</feature>
<protein>
    <submittedName>
        <fullName evidence="16">Beta-glucoside-specific PTS transporter subunit IIABC</fullName>
        <ecNumber evidence="16">2.7.1.-</ecNumber>
    </submittedName>
</protein>
<keyword evidence="5 16" id="KW-0808">Transferase</keyword>
<keyword evidence="3" id="KW-1003">Cell membrane</keyword>
<dbReference type="PROSITE" id="PS51098">
    <property type="entry name" value="PTS_EIIB_TYPE_1"/>
    <property type="match status" value="1"/>
</dbReference>
<evidence type="ECO:0000256" key="2">
    <source>
        <dbReference type="ARBA" id="ARBA00022448"/>
    </source>
</evidence>
<feature type="transmembrane region" description="Helical" evidence="12">
    <location>
        <begin position="210"/>
        <end position="236"/>
    </location>
</feature>
<dbReference type="PROSITE" id="PS01035">
    <property type="entry name" value="PTS_EIIB_TYPE_1_CYS"/>
    <property type="match status" value="1"/>
</dbReference>
<evidence type="ECO:0000256" key="10">
    <source>
        <dbReference type="ARBA" id="ARBA00023136"/>
    </source>
</evidence>
<dbReference type="InterPro" id="IPR011297">
    <property type="entry name" value="PTS_IIABC_b_glu"/>
</dbReference>
<keyword evidence="10 12" id="KW-0472">Membrane</keyword>
<dbReference type="Gene3D" id="2.70.70.10">
    <property type="entry name" value="Glucose Permease (Domain IIA)"/>
    <property type="match status" value="1"/>
</dbReference>
<feature type="transmembrane region" description="Helical" evidence="12">
    <location>
        <begin position="256"/>
        <end position="278"/>
    </location>
</feature>
<accession>A0ABW3ECP4</accession>
<dbReference type="Gene3D" id="3.30.1360.60">
    <property type="entry name" value="Glucose permease domain IIB"/>
    <property type="match status" value="1"/>
</dbReference>
<keyword evidence="4" id="KW-0762">Sugar transport</keyword>
<evidence type="ECO:0000256" key="9">
    <source>
        <dbReference type="ARBA" id="ARBA00022989"/>
    </source>
</evidence>
<gene>
    <name evidence="16" type="ORF">ACFQZ7_09845</name>
</gene>
<comment type="caution">
    <text evidence="16">The sequence shown here is derived from an EMBL/GenBank/DDBJ whole genome shotgun (WGS) entry which is preliminary data.</text>
</comment>